<organism evidence="1">
    <name type="scientific">marine sediment metagenome</name>
    <dbReference type="NCBI Taxonomy" id="412755"/>
    <lineage>
        <taxon>unclassified sequences</taxon>
        <taxon>metagenomes</taxon>
        <taxon>ecological metagenomes</taxon>
    </lineage>
</organism>
<dbReference type="EMBL" id="BART01008490">
    <property type="protein sequence ID" value="GAG54521.1"/>
    <property type="molecule type" value="Genomic_DNA"/>
</dbReference>
<proteinExistence type="predicted"/>
<feature type="non-terminal residue" evidence="1">
    <location>
        <position position="1"/>
    </location>
</feature>
<evidence type="ECO:0000313" key="1">
    <source>
        <dbReference type="EMBL" id="GAG54521.1"/>
    </source>
</evidence>
<comment type="caution">
    <text evidence="1">The sequence shown here is derived from an EMBL/GenBank/DDBJ whole genome shotgun (WGS) entry which is preliminary data.</text>
</comment>
<accession>X1A2N0</accession>
<name>X1A2N0_9ZZZZ</name>
<gene>
    <name evidence="1" type="ORF">S01H4_19083</name>
</gene>
<sequence length="97" mass="11153">DLGKEVHGSIFHAAVYGGRLFLFADSEQKKQFKENPAAYDQVDLALDGMCVVTQREEGRQVDGDENYFAWYHNRRYLFASSAFRQKFIAAPEQYVVP</sequence>
<dbReference type="AlphaFoldDB" id="X1A2N0"/>
<protein>
    <recommendedName>
        <fullName evidence="2">YHS domain-containing protein</fullName>
    </recommendedName>
</protein>
<reference evidence="1" key="1">
    <citation type="journal article" date="2014" name="Front. Microbiol.">
        <title>High frequency of phylogenetically diverse reductive dehalogenase-homologous genes in deep subseafloor sedimentary metagenomes.</title>
        <authorList>
            <person name="Kawai M."/>
            <person name="Futagami T."/>
            <person name="Toyoda A."/>
            <person name="Takaki Y."/>
            <person name="Nishi S."/>
            <person name="Hori S."/>
            <person name="Arai W."/>
            <person name="Tsubouchi T."/>
            <person name="Morono Y."/>
            <person name="Uchiyama I."/>
            <person name="Ito T."/>
            <person name="Fujiyama A."/>
            <person name="Inagaki F."/>
            <person name="Takami H."/>
        </authorList>
    </citation>
    <scope>NUCLEOTIDE SEQUENCE</scope>
    <source>
        <strain evidence="1">Expedition CK06-06</strain>
    </source>
</reference>
<evidence type="ECO:0008006" key="2">
    <source>
        <dbReference type="Google" id="ProtNLM"/>
    </source>
</evidence>